<evidence type="ECO:0000256" key="2">
    <source>
        <dbReference type="SAM" id="Coils"/>
    </source>
</evidence>
<dbReference type="Gene3D" id="2.70.70.10">
    <property type="entry name" value="Glucose Permease (Domain IIA)"/>
    <property type="match status" value="1"/>
</dbReference>
<dbReference type="Proteomes" id="UP000230251">
    <property type="component" value="Unassembled WGS sequence"/>
</dbReference>
<dbReference type="EMBL" id="PFSI01000066">
    <property type="protein sequence ID" value="PJC24165.1"/>
    <property type="molecule type" value="Genomic_DNA"/>
</dbReference>
<comment type="caution">
    <text evidence="5">The sequence shown here is derived from an EMBL/GenBank/DDBJ whole genome shotgun (WGS) entry which is preliminary data.</text>
</comment>
<dbReference type="CDD" id="cd12797">
    <property type="entry name" value="M23_peptidase"/>
    <property type="match status" value="1"/>
</dbReference>
<dbReference type="AlphaFoldDB" id="A0A2M8EN56"/>
<evidence type="ECO:0000256" key="3">
    <source>
        <dbReference type="SAM" id="SignalP"/>
    </source>
</evidence>
<dbReference type="InterPro" id="IPR016047">
    <property type="entry name" value="M23ase_b-sheet_dom"/>
</dbReference>
<evidence type="ECO:0000313" key="5">
    <source>
        <dbReference type="EMBL" id="PJC24165.1"/>
    </source>
</evidence>
<dbReference type="SUPFAM" id="SSF51261">
    <property type="entry name" value="Duplicated hybrid motif"/>
    <property type="match status" value="1"/>
</dbReference>
<evidence type="ECO:0000259" key="4">
    <source>
        <dbReference type="Pfam" id="PF01551"/>
    </source>
</evidence>
<dbReference type="Pfam" id="PF01551">
    <property type="entry name" value="Peptidase_M23"/>
    <property type="match status" value="1"/>
</dbReference>
<feature type="coiled-coil region" evidence="2">
    <location>
        <begin position="157"/>
        <end position="254"/>
    </location>
</feature>
<dbReference type="Gene3D" id="6.10.250.3150">
    <property type="match status" value="1"/>
</dbReference>
<dbReference type="InterPro" id="IPR011055">
    <property type="entry name" value="Dup_hybrid_motif"/>
</dbReference>
<feature type="coiled-coil region" evidence="2">
    <location>
        <begin position="27"/>
        <end position="124"/>
    </location>
</feature>
<feature type="chain" id="PRO_5014792589" description="M23ase beta-sheet core domain-containing protein" evidence="3">
    <location>
        <begin position="22"/>
        <end position="396"/>
    </location>
</feature>
<accession>A0A2M8EN56</accession>
<evidence type="ECO:0000313" key="6">
    <source>
        <dbReference type="Proteomes" id="UP000230251"/>
    </source>
</evidence>
<evidence type="ECO:0000256" key="1">
    <source>
        <dbReference type="ARBA" id="ARBA00022729"/>
    </source>
</evidence>
<protein>
    <recommendedName>
        <fullName evidence="4">M23ase beta-sheet core domain-containing protein</fullName>
    </recommendedName>
</protein>
<dbReference type="PANTHER" id="PTHR21666">
    <property type="entry name" value="PEPTIDASE-RELATED"/>
    <property type="match status" value="1"/>
</dbReference>
<keyword evidence="1 3" id="KW-0732">Signal</keyword>
<dbReference type="PANTHER" id="PTHR21666:SF289">
    <property type="entry name" value="L-ALA--D-GLU ENDOPEPTIDASE"/>
    <property type="match status" value="1"/>
</dbReference>
<sequence>MKIRSKIACLMLLCILGSLFGDNNFSLAQQAGDINELQDQIDVKKAQIDQINDKIDEYRTRINQYSNQAASLMGDVEMIENQIALAQLDIQSTEIEIESQQMEVQLLEQAIEEQESKIVRQREILENMIFELNKNDGIGFVEVLFGAGDFNELFMAVKDLETVNADLQNALNETKATKESLGADKIEQEEKLENLVALQESLKNQIEQMEHQVGAKSVLIAQTQDSESEYRVLMSELRQEQQYISNQINTLQSEMSGKLDDLDELGDSTLISWPTHGIITAIFHDPSYPFRHLFEHGGLDIAVPTGTPIEAAAPGYVAWARTGASYGNYVMIIHANGYATLYAHLSSFNVSADQFVSRGQVIGYSGSTGLSTGPHLHFEVRVNGIPVNPQSYLVDY</sequence>
<dbReference type="InterPro" id="IPR050570">
    <property type="entry name" value="Cell_wall_metabolism_enzyme"/>
</dbReference>
<gene>
    <name evidence="5" type="ORF">CO057_04255</name>
</gene>
<name>A0A2M8EN56_9BACT</name>
<reference evidence="6" key="1">
    <citation type="submission" date="2017-09" db="EMBL/GenBank/DDBJ databases">
        <title>Depth-based differentiation of microbial function through sediment-hosted aquifers and enrichment of novel symbionts in the deep terrestrial subsurface.</title>
        <authorList>
            <person name="Probst A.J."/>
            <person name="Ladd B."/>
            <person name="Jarett J.K."/>
            <person name="Geller-Mcgrath D.E."/>
            <person name="Sieber C.M.K."/>
            <person name="Emerson J.B."/>
            <person name="Anantharaman K."/>
            <person name="Thomas B.C."/>
            <person name="Malmstrom R."/>
            <person name="Stieglmeier M."/>
            <person name="Klingl A."/>
            <person name="Woyke T."/>
            <person name="Ryan C.M."/>
            <person name="Banfield J.F."/>
        </authorList>
    </citation>
    <scope>NUCLEOTIDE SEQUENCE [LARGE SCALE GENOMIC DNA]</scope>
</reference>
<feature type="domain" description="M23ase beta-sheet core" evidence="4">
    <location>
        <begin position="296"/>
        <end position="389"/>
    </location>
</feature>
<keyword evidence="2" id="KW-0175">Coiled coil</keyword>
<organism evidence="5 6">
    <name type="scientific">Candidatus Uhrbacteria bacterium CG_4_9_14_0_2_um_filter_41_50</name>
    <dbReference type="NCBI Taxonomy" id="1975031"/>
    <lineage>
        <taxon>Bacteria</taxon>
        <taxon>Candidatus Uhriibacteriota</taxon>
    </lineage>
</organism>
<dbReference type="GO" id="GO:0004222">
    <property type="term" value="F:metalloendopeptidase activity"/>
    <property type="evidence" value="ECO:0007669"/>
    <property type="project" value="TreeGrafter"/>
</dbReference>
<proteinExistence type="predicted"/>
<feature type="signal peptide" evidence="3">
    <location>
        <begin position="1"/>
        <end position="21"/>
    </location>
</feature>